<evidence type="ECO:0000313" key="12">
    <source>
        <dbReference type="EMBL" id="TVY65730.1"/>
    </source>
</evidence>
<evidence type="ECO:0000256" key="2">
    <source>
        <dbReference type="ARBA" id="ARBA00022692"/>
    </source>
</evidence>
<name>A0A8T9BW25_9HELO</name>
<keyword evidence="2 10" id="KW-0812">Transmembrane</keyword>
<dbReference type="OrthoDB" id="1926781at2759"/>
<dbReference type="InterPro" id="IPR005595">
    <property type="entry name" value="TRAP_alpha"/>
</dbReference>
<comment type="caution">
    <text evidence="12">The sequence shown here is derived from an EMBL/GenBank/DDBJ whole genome shotgun (WGS) entry which is preliminary data.</text>
</comment>
<comment type="subcellular location">
    <subcellularLocation>
        <location evidence="1">Endoplasmic reticulum membrane</location>
        <topology evidence="1">Single-pass type I membrane protein</topology>
    </subcellularLocation>
</comment>
<gene>
    <name evidence="12" type="primary">IRC22-2</name>
    <name evidence="12" type="ORF">LSUE1_G008081</name>
</gene>
<evidence type="ECO:0000313" key="13">
    <source>
        <dbReference type="Proteomes" id="UP000469558"/>
    </source>
</evidence>
<dbReference type="AlphaFoldDB" id="A0A8T9BW25"/>
<keyword evidence="3 11" id="KW-0732">Signal</keyword>
<dbReference type="GO" id="GO:0005789">
    <property type="term" value="C:endoplasmic reticulum membrane"/>
    <property type="evidence" value="ECO:0007669"/>
    <property type="project" value="UniProtKB-SubCell"/>
</dbReference>
<feature type="region of interest" description="Disordered" evidence="9">
    <location>
        <begin position="259"/>
        <end position="286"/>
    </location>
</feature>
<evidence type="ECO:0000256" key="9">
    <source>
        <dbReference type="SAM" id="MobiDB-lite"/>
    </source>
</evidence>
<evidence type="ECO:0000256" key="7">
    <source>
        <dbReference type="ARBA" id="ARBA00037565"/>
    </source>
</evidence>
<evidence type="ECO:0000256" key="5">
    <source>
        <dbReference type="ARBA" id="ARBA00022989"/>
    </source>
</evidence>
<feature type="chain" id="PRO_5035837363" evidence="11">
    <location>
        <begin position="24"/>
        <end position="286"/>
    </location>
</feature>
<evidence type="ECO:0000256" key="1">
    <source>
        <dbReference type="ARBA" id="ARBA00004115"/>
    </source>
</evidence>
<dbReference type="PANTHER" id="PTHR12924:SF0">
    <property type="entry name" value="TRANSLOCON-ASSOCIATED PROTEIN SUBUNIT ALPHA"/>
    <property type="match status" value="1"/>
</dbReference>
<keyword evidence="4" id="KW-0256">Endoplasmic reticulum</keyword>
<sequence length="286" mass="30264">MGLYKYSALALLALRAVNVFAAADPVVEEELASPPVTPNLAVSVSASFPASEVFGVKLVNGHATQALLDFTNDEVEPVHVAIIGGALSTTQPLPPGTHPSAAILRNLTGTRYDVEIPAGEKQTLPFTFTTDMNPQDLQLNLIAVVQSKAGEIYQVQAFNGTVSVVEAATSIFDPQIIFLYLVLLGAFAGTTYFVYKQFIEALLPQTKRGGKGGERAKRSSGGSKKAVDPKDQVSVIGADGPAVTTGALAQKAYDESWIPDRHINRPTAQRVKSGASSKSKTRVVSP</sequence>
<dbReference type="Pfam" id="PF03896">
    <property type="entry name" value="TRAP_alpha"/>
    <property type="match status" value="1"/>
</dbReference>
<evidence type="ECO:0000256" key="11">
    <source>
        <dbReference type="SAM" id="SignalP"/>
    </source>
</evidence>
<organism evidence="12 13">
    <name type="scientific">Lachnellula suecica</name>
    <dbReference type="NCBI Taxonomy" id="602035"/>
    <lineage>
        <taxon>Eukaryota</taxon>
        <taxon>Fungi</taxon>
        <taxon>Dikarya</taxon>
        <taxon>Ascomycota</taxon>
        <taxon>Pezizomycotina</taxon>
        <taxon>Leotiomycetes</taxon>
        <taxon>Helotiales</taxon>
        <taxon>Lachnaceae</taxon>
        <taxon>Lachnellula</taxon>
    </lineage>
</organism>
<feature type="region of interest" description="Disordered" evidence="9">
    <location>
        <begin position="208"/>
        <end position="238"/>
    </location>
</feature>
<dbReference type="Proteomes" id="UP000469558">
    <property type="component" value="Unassembled WGS sequence"/>
</dbReference>
<keyword evidence="5 10" id="KW-1133">Transmembrane helix</keyword>
<accession>A0A8T9BW25</accession>
<evidence type="ECO:0000256" key="10">
    <source>
        <dbReference type="SAM" id="Phobius"/>
    </source>
</evidence>
<feature type="compositionally biased region" description="Polar residues" evidence="9">
    <location>
        <begin position="274"/>
        <end position="286"/>
    </location>
</feature>
<reference evidence="12 13" key="1">
    <citation type="submission" date="2018-05" db="EMBL/GenBank/DDBJ databases">
        <title>Genome sequencing and assembly of the regulated plant pathogen Lachnellula willkommii and related sister species for the development of diagnostic species identification markers.</title>
        <authorList>
            <person name="Giroux E."/>
            <person name="Bilodeau G."/>
        </authorList>
    </citation>
    <scope>NUCLEOTIDE SEQUENCE [LARGE SCALE GENOMIC DNA]</scope>
    <source>
        <strain evidence="12 13">CBS 268.59</strain>
    </source>
</reference>
<comment type="function">
    <text evidence="7">Is probably involved in a pathway contributing to genomic integrity.</text>
</comment>
<evidence type="ECO:0000256" key="6">
    <source>
        <dbReference type="ARBA" id="ARBA00023136"/>
    </source>
</evidence>
<dbReference type="EMBL" id="QGMK01001622">
    <property type="protein sequence ID" value="TVY65730.1"/>
    <property type="molecule type" value="Genomic_DNA"/>
</dbReference>
<keyword evidence="13" id="KW-1185">Reference proteome</keyword>
<keyword evidence="6 10" id="KW-0472">Membrane</keyword>
<dbReference type="PANTHER" id="PTHR12924">
    <property type="entry name" value="TRANSLOCON-ASSOCIATED PROTEIN, ALPHA SUBUNIT"/>
    <property type="match status" value="1"/>
</dbReference>
<protein>
    <submittedName>
        <fullName evidence="12">Increased recombination centers protein 22-2</fullName>
    </submittedName>
</protein>
<evidence type="ECO:0000256" key="3">
    <source>
        <dbReference type="ARBA" id="ARBA00022729"/>
    </source>
</evidence>
<feature type="transmembrane region" description="Helical" evidence="10">
    <location>
        <begin position="177"/>
        <end position="195"/>
    </location>
</feature>
<evidence type="ECO:0000256" key="8">
    <source>
        <dbReference type="ARBA" id="ARBA00038311"/>
    </source>
</evidence>
<evidence type="ECO:0000256" key="4">
    <source>
        <dbReference type="ARBA" id="ARBA00022824"/>
    </source>
</evidence>
<proteinExistence type="inferred from homology"/>
<comment type="similarity">
    <text evidence="8">Belongs to the IRC22 family.</text>
</comment>
<feature type="signal peptide" evidence="11">
    <location>
        <begin position="1"/>
        <end position="23"/>
    </location>
</feature>